<dbReference type="Proteomes" id="UP000564677">
    <property type="component" value="Unassembled WGS sequence"/>
</dbReference>
<evidence type="ECO:0000256" key="5">
    <source>
        <dbReference type="ARBA" id="ARBA00022475"/>
    </source>
</evidence>
<gene>
    <name evidence="13" type="ORF">FHR20_003472</name>
</gene>
<reference evidence="13 14" key="1">
    <citation type="submission" date="2020-03" db="EMBL/GenBank/DDBJ databases">
        <title>Genomic Encyclopedia of Type Strains, Phase IV (KMG-IV): sequencing the most valuable type-strain genomes for metagenomic binning, comparative biology and taxonomic classification.</title>
        <authorList>
            <person name="Goeker M."/>
        </authorList>
    </citation>
    <scope>NUCLEOTIDE SEQUENCE [LARGE SCALE GENOMIC DNA]</scope>
    <source>
        <strain evidence="13 14">DSM 4733</strain>
    </source>
</reference>
<evidence type="ECO:0000256" key="11">
    <source>
        <dbReference type="SAM" id="MobiDB-lite"/>
    </source>
</evidence>
<accession>A0A7X5V234</accession>
<evidence type="ECO:0000256" key="1">
    <source>
        <dbReference type="ARBA" id="ARBA00004533"/>
    </source>
</evidence>
<dbReference type="GO" id="GO:0015628">
    <property type="term" value="P:protein secretion by the type II secretion system"/>
    <property type="evidence" value="ECO:0007669"/>
    <property type="project" value="InterPro"/>
</dbReference>
<evidence type="ECO:0000256" key="8">
    <source>
        <dbReference type="ARBA" id="ARBA00022927"/>
    </source>
</evidence>
<evidence type="ECO:0000256" key="10">
    <source>
        <dbReference type="ARBA" id="ARBA00030772"/>
    </source>
</evidence>
<dbReference type="GO" id="GO:0015627">
    <property type="term" value="C:type II protein secretion system complex"/>
    <property type="evidence" value="ECO:0007669"/>
    <property type="project" value="InterPro"/>
</dbReference>
<keyword evidence="9 12" id="KW-0472">Membrane</keyword>
<evidence type="ECO:0000256" key="6">
    <source>
        <dbReference type="ARBA" id="ARBA00022519"/>
    </source>
</evidence>
<feature type="region of interest" description="Disordered" evidence="11">
    <location>
        <begin position="147"/>
        <end position="166"/>
    </location>
</feature>
<comment type="subcellular location">
    <subcellularLocation>
        <location evidence="1">Cell inner membrane</location>
    </subcellularLocation>
</comment>
<feature type="transmembrane region" description="Helical" evidence="12">
    <location>
        <begin position="14"/>
        <end position="39"/>
    </location>
</feature>
<keyword evidence="8" id="KW-0653">Protein transport</keyword>
<evidence type="ECO:0000256" key="3">
    <source>
        <dbReference type="ARBA" id="ARBA00021563"/>
    </source>
</evidence>
<keyword evidence="5" id="KW-1003">Cell membrane</keyword>
<dbReference type="GO" id="GO:0005886">
    <property type="term" value="C:plasma membrane"/>
    <property type="evidence" value="ECO:0007669"/>
    <property type="project" value="UniProtKB-SubCell"/>
</dbReference>
<keyword evidence="4" id="KW-0813">Transport</keyword>
<keyword evidence="7 12" id="KW-0812">Transmembrane</keyword>
<evidence type="ECO:0000256" key="7">
    <source>
        <dbReference type="ARBA" id="ARBA00022692"/>
    </source>
</evidence>
<evidence type="ECO:0000256" key="12">
    <source>
        <dbReference type="SAM" id="Phobius"/>
    </source>
</evidence>
<name>A0A7X5V234_9SPHN</name>
<dbReference type="AlphaFoldDB" id="A0A7X5V234"/>
<comment type="similarity">
    <text evidence="2">Belongs to the GSP N family.</text>
</comment>
<keyword evidence="12" id="KW-1133">Transmembrane helix</keyword>
<protein>
    <recommendedName>
        <fullName evidence="3">Type II secretion system protein N</fullName>
    </recommendedName>
    <alternativeName>
        <fullName evidence="10">General secretion pathway protein N</fullName>
    </alternativeName>
</protein>
<dbReference type="EMBL" id="JAASQV010000003">
    <property type="protein sequence ID" value="NIJ66499.1"/>
    <property type="molecule type" value="Genomic_DNA"/>
</dbReference>
<evidence type="ECO:0000256" key="2">
    <source>
        <dbReference type="ARBA" id="ARBA00007208"/>
    </source>
</evidence>
<keyword evidence="14" id="KW-1185">Reference proteome</keyword>
<sequence length="238" mass="24439">MPTLGEGSGARRSIILFALIGIGAYLLALLVTMPASVIFRDATWRTGVAGTVWNGEVGIAGGATFAWHMAPLRSLTSLAFAADWKATGPDTDLGGQMLQHLGGRTVLDHVSGSADASLLRALQPNLPFTCNLTLQVEMQRIASGGGARMADGKVTTDPGSCRAKSGGGPVAVPALLITAEHVGDRTTIRVAPSAQRLKTLMTAVLSEDGALDIAMTPEGAAILPFVGLPGGARVQGQM</sequence>
<comment type="caution">
    <text evidence="13">The sequence shown here is derived from an EMBL/GenBank/DDBJ whole genome shotgun (WGS) entry which is preliminary data.</text>
</comment>
<dbReference type="InterPro" id="IPR022792">
    <property type="entry name" value="T2SS_protein-GspN"/>
</dbReference>
<organism evidence="13 14">
    <name type="scientific">Sphingomonas leidyi</name>
    <dbReference type="NCBI Taxonomy" id="68569"/>
    <lineage>
        <taxon>Bacteria</taxon>
        <taxon>Pseudomonadati</taxon>
        <taxon>Pseudomonadota</taxon>
        <taxon>Alphaproteobacteria</taxon>
        <taxon>Sphingomonadales</taxon>
        <taxon>Sphingomonadaceae</taxon>
        <taxon>Sphingomonas</taxon>
    </lineage>
</organism>
<dbReference type="Pfam" id="PF01203">
    <property type="entry name" value="T2SSN"/>
    <property type="match status" value="1"/>
</dbReference>
<evidence type="ECO:0000256" key="9">
    <source>
        <dbReference type="ARBA" id="ARBA00023136"/>
    </source>
</evidence>
<evidence type="ECO:0000313" key="14">
    <source>
        <dbReference type="Proteomes" id="UP000564677"/>
    </source>
</evidence>
<keyword evidence="6" id="KW-0997">Cell inner membrane</keyword>
<proteinExistence type="inferred from homology"/>
<evidence type="ECO:0000256" key="4">
    <source>
        <dbReference type="ARBA" id="ARBA00022448"/>
    </source>
</evidence>
<evidence type="ECO:0000313" key="13">
    <source>
        <dbReference type="EMBL" id="NIJ66499.1"/>
    </source>
</evidence>
<dbReference type="RefSeq" id="WP_243857498.1">
    <property type="nucleotide sequence ID" value="NZ_JAASQV010000003.1"/>
</dbReference>